<dbReference type="EMBL" id="JBEPML010000011">
    <property type="protein sequence ID" value="MET3793107.1"/>
    <property type="molecule type" value="Genomic_DNA"/>
</dbReference>
<organism evidence="4 5">
    <name type="scientific">Aquamicrobium terrae</name>
    <dbReference type="NCBI Taxonomy" id="1324945"/>
    <lineage>
        <taxon>Bacteria</taxon>
        <taxon>Pseudomonadati</taxon>
        <taxon>Pseudomonadota</taxon>
        <taxon>Alphaproteobacteria</taxon>
        <taxon>Hyphomicrobiales</taxon>
        <taxon>Phyllobacteriaceae</taxon>
        <taxon>Aquamicrobium</taxon>
    </lineage>
</organism>
<dbReference type="PROSITE" id="PS51352">
    <property type="entry name" value="THIOREDOXIN_2"/>
    <property type="match status" value="1"/>
</dbReference>
<evidence type="ECO:0000256" key="1">
    <source>
        <dbReference type="ARBA" id="ARBA00003565"/>
    </source>
</evidence>
<dbReference type="Gene3D" id="3.40.30.10">
    <property type="entry name" value="Glutaredoxin"/>
    <property type="match status" value="1"/>
</dbReference>
<name>A0ABV2N4C3_9HYPH</name>
<dbReference type="InterPro" id="IPR012336">
    <property type="entry name" value="Thioredoxin-like_fold"/>
</dbReference>
<dbReference type="Pfam" id="PF13462">
    <property type="entry name" value="Thioredoxin_4"/>
    <property type="match status" value="1"/>
</dbReference>
<comment type="function">
    <text evidence="1">May be required for disulfide bond formation in some proteins.</text>
</comment>
<dbReference type="SUPFAM" id="SSF52833">
    <property type="entry name" value="Thioredoxin-like"/>
    <property type="match status" value="1"/>
</dbReference>
<keyword evidence="4" id="KW-0413">Isomerase</keyword>
<evidence type="ECO:0000313" key="4">
    <source>
        <dbReference type="EMBL" id="MET3793107.1"/>
    </source>
</evidence>
<protein>
    <submittedName>
        <fullName evidence="4">Protein-disulfide isomerase</fullName>
    </submittedName>
</protein>
<evidence type="ECO:0000313" key="5">
    <source>
        <dbReference type="Proteomes" id="UP001549076"/>
    </source>
</evidence>
<comment type="similarity">
    <text evidence="2">Belongs to the thioredoxin family. DsbA subfamily.</text>
</comment>
<dbReference type="PANTHER" id="PTHR13887">
    <property type="entry name" value="GLUTATHIONE S-TRANSFERASE KAPPA"/>
    <property type="match status" value="1"/>
</dbReference>
<dbReference type="GO" id="GO:0016853">
    <property type="term" value="F:isomerase activity"/>
    <property type="evidence" value="ECO:0007669"/>
    <property type="project" value="UniProtKB-KW"/>
</dbReference>
<feature type="domain" description="Thioredoxin" evidence="3">
    <location>
        <begin position="55"/>
        <end position="252"/>
    </location>
</feature>
<proteinExistence type="inferred from homology"/>
<dbReference type="InterPro" id="IPR036249">
    <property type="entry name" value="Thioredoxin-like_sf"/>
</dbReference>
<dbReference type="PANTHER" id="PTHR13887:SF56">
    <property type="entry name" value="THIOREDOXIN-LIKE REDUCTASE RV2466C"/>
    <property type="match status" value="1"/>
</dbReference>
<evidence type="ECO:0000259" key="3">
    <source>
        <dbReference type="PROSITE" id="PS51352"/>
    </source>
</evidence>
<accession>A0ABV2N4C3</accession>
<evidence type="ECO:0000256" key="2">
    <source>
        <dbReference type="ARBA" id="ARBA00005791"/>
    </source>
</evidence>
<dbReference type="Proteomes" id="UP001549076">
    <property type="component" value="Unassembled WGS sequence"/>
</dbReference>
<dbReference type="InterPro" id="IPR013766">
    <property type="entry name" value="Thioredoxin_domain"/>
</dbReference>
<keyword evidence="5" id="KW-1185">Reference proteome</keyword>
<comment type="caution">
    <text evidence="4">The sequence shown here is derived from an EMBL/GenBank/DDBJ whole genome shotgun (WGS) entry which is preliminary data.</text>
</comment>
<sequence>MAATLAFTWLHVAQSKNNRVIRMTLSRRTVLSSLAVVPAGLILSACSDSGQESTAANAAPASAASAAPQPSGTLDMAEVLKPGALPDKAKGSDDAKVTVVEYASMTCSHCANFAVNTYPEVEKKYVDTGKVRFILREFPFDPRAEAGFMLARCAGDNYFPMVDVLFKQQQNWAAAENVKDAMFQLAKLAGFTQESFNACLTDQNLLEQVRAVQKRGAEEFKIDSTPTFIINGKVYKGALSIDEISAVIDPLL</sequence>
<reference evidence="4 5" key="1">
    <citation type="submission" date="2024-06" db="EMBL/GenBank/DDBJ databases">
        <title>Genomic Encyclopedia of Type Strains, Phase IV (KMG-IV): sequencing the most valuable type-strain genomes for metagenomic binning, comparative biology and taxonomic classification.</title>
        <authorList>
            <person name="Goeker M."/>
        </authorList>
    </citation>
    <scope>NUCLEOTIDE SEQUENCE [LARGE SCALE GENOMIC DNA]</scope>
    <source>
        <strain evidence="4 5">DSM 27865</strain>
    </source>
</reference>
<gene>
    <name evidence="4" type="ORF">ABID37_003330</name>
</gene>